<feature type="transmembrane region" description="Helical" evidence="2">
    <location>
        <begin position="6"/>
        <end position="28"/>
    </location>
</feature>
<feature type="transmembrane region" description="Helical" evidence="2">
    <location>
        <begin position="233"/>
        <end position="256"/>
    </location>
</feature>
<name>A0A9P8S415_9HYPO</name>
<accession>A0A9P8S415</accession>
<reference evidence="3 4" key="1">
    <citation type="submission" date="2020-07" db="EMBL/GenBank/DDBJ databases">
        <title>Metarhizium humberi genome.</title>
        <authorList>
            <person name="Lysoe E."/>
        </authorList>
    </citation>
    <scope>NUCLEOTIDE SEQUENCE [LARGE SCALE GENOMIC DNA]</scope>
    <source>
        <strain evidence="3 4">ESALQ1638</strain>
    </source>
</reference>
<dbReference type="Proteomes" id="UP000764110">
    <property type="component" value="Unassembled WGS sequence"/>
</dbReference>
<comment type="caution">
    <text evidence="3">The sequence shown here is derived from an EMBL/GenBank/DDBJ whole genome shotgun (WGS) entry which is preliminary data.</text>
</comment>
<feature type="compositionally biased region" description="Basic and acidic residues" evidence="1">
    <location>
        <begin position="374"/>
        <end position="384"/>
    </location>
</feature>
<keyword evidence="4" id="KW-1185">Reference proteome</keyword>
<keyword evidence="2" id="KW-1133">Transmembrane helix</keyword>
<feature type="region of interest" description="Disordered" evidence="1">
    <location>
        <begin position="365"/>
        <end position="415"/>
    </location>
</feature>
<evidence type="ECO:0000256" key="2">
    <source>
        <dbReference type="SAM" id="Phobius"/>
    </source>
</evidence>
<keyword evidence="2" id="KW-0812">Transmembrane</keyword>
<evidence type="ECO:0000256" key="1">
    <source>
        <dbReference type="SAM" id="MobiDB-lite"/>
    </source>
</evidence>
<proteinExistence type="predicted"/>
<protein>
    <submittedName>
        <fullName evidence="3">Uncharacterized protein</fullName>
    </submittedName>
</protein>
<evidence type="ECO:0000313" key="3">
    <source>
        <dbReference type="EMBL" id="KAH0592728.1"/>
    </source>
</evidence>
<gene>
    <name evidence="3" type="ORF">MHUMG1_09552</name>
</gene>
<feature type="transmembrane region" description="Helical" evidence="2">
    <location>
        <begin position="193"/>
        <end position="213"/>
    </location>
</feature>
<sequence length="547" mass="62237">MWKTVIIARVAYGIVILASWLLHWFVILERPSLRSLRRSFLEFKRNYGPLRAILLVLIFPDVRNELDRIQRDILDPPVDDSIAAEKAMKLKESITERCTTLCKPHMDNLLEPYDVKKWFGRPADKQRIPADVDRQVCEDSPRGLKHKQGREATYDMNCPDRVVRVRAPMERMRWKNVSFHAVLMMKIPAMLSVWSSGAFILGVGVYTMAHWALNLETPNFDRADSSQDGCSSLVILVAYNVAMVLGLLLVLVPSVLKYVQDAPLRQLDEATNPKKGQSKLDFESRFGDFEEYFQDPREIFKDIKECCRNFRDTFRYFDELYAEFEDIFWELTGEPGSSGTQAGEHSDILLNDSAIISGNTFTHENTQTQQSCQEESRQRNDIAKEATQSDIEEGGKPDTGYASSEGGLGNSQGQSLSSRYSIYSYQPIPELMKRRMELMIQAQKRNITRLQLMLRKEETVLPKKGTTLPKKSIMVLREETAVLREGTALLREETALLNEGTALLKEETALLKEAALLKEETNRYKGSAVSASVCASEGSSLPHQEFL</sequence>
<dbReference type="EMBL" id="JACEFI010000027">
    <property type="protein sequence ID" value="KAH0592728.1"/>
    <property type="molecule type" value="Genomic_DNA"/>
</dbReference>
<organism evidence="3 4">
    <name type="scientific">Metarhizium humberi</name>
    <dbReference type="NCBI Taxonomy" id="2596975"/>
    <lineage>
        <taxon>Eukaryota</taxon>
        <taxon>Fungi</taxon>
        <taxon>Dikarya</taxon>
        <taxon>Ascomycota</taxon>
        <taxon>Pezizomycotina</taxon>
        <taxon>Sordariomycetes</taxon>
        <taxon>Hypocreomycetidae</taxon>
        <taxon>Hypocreales</taxon>
        <taxon>Clavicipitaceae</taxon>
        <taxon>Metarhizium</taxon>
    </lineage>
</organism>
<keyword evidence="2" id="KW-0472">Membrane</keyword>
<dbReference type="AlphaFoldDB" id="A0A9P8S415"/>
<evidence type="ECO:0000313" key="4">
    <source>
        <dbReference type="Proteomes" id="UP000764110"/>
    </source>
</evidence>